<comment type="cofactor">
    <cofactor evidence="6">
        <name>Mg(2+)</name>
        <dbReference type="ChEBI" id="CHEBI:18420"/>
    </cofactor>
</comment>
<keyword evidence="6" id="KW-0963">Cytoplasm</keyword>
<dbReference type="PANTHER" id="PTHR34276">
    <property type="entry name" value="MINI-RIBONUCLEASE 3"/>
    <property type="match status" value="1"/>
</dbReference>
<comment type="subunit">
    <text evidence="6">Homodimer.</text>
</comment>
<dbReference type="InterPro" id="IPR008226">
    <property type="entry name" value="Mini3_fam"/>
</dbReference>
<dbReference type="InterPro" id="IPR000999">
    <property type="entry name" value="RNase_III_dom"/>
</dbReference>
<keyword evidence="6" id="KW-0699">rRNA-binding</keyword>
<dbReference type="HAMAP" id="MF_01468">
    <property type="entry name" value="RNase_Mini_III"/>
    <property type="match status" value="1"/>
</dbReference>
<comment type="function">
    <text evidence="6">Involved in correct processing of both the 5' and 3' ends of 23S rRNA precursor. Processes 30S rRNA precursor transcript even in absence of ribonuclease 3 (Rnc); Rnc processes 30S rRNA into smaller rRNA precursors.</text>
</comment>
<dbReference type="PIRSF" id="PIRSF005520">
    <property type="entry name" value="UCP005520"/>
    <property type="match status" value="1"/>
</dbReference>
<dbReference type="EMBL" id="JACRSU010000003">
    <property type="protein sequence ID" value="MBC8541057.1"/>
    <property type="molecule type" value="Genomic_DNA"/>
</dbReference>
<gene>
    <name evidence="6" type="primary">mrnC</name>
    <name evidence="8" type="ORF">H8698_08745</name>
</gene>
<dbReference type="Pfam" id="PF00636">
    <property type="entry name" value="Ribonuclease_3"/>
    <property type="match status" value="1"/>
</dbReference>
<comment type="similarity">
    <text evidence="6">Belongs to the MrnC RNase family.</text>
</comment>
<keyword evidence="6" id="KW-0460">Magnesium</keyword>
<evidence type="ECO:0000256" key="1">
    <source>
        <dbReference type="ARBA" id="ARBA00022517"/>
    </source>
</evidence>
<keyword evidence="4 6" id="KW-0255">Endonuclease</keyword>
<dbReference type="EC" id="3.1.26.-" evidence="6"/>
<keyword evidence="5 6" id="KW-0378">Hydrolase</keyword>
<dbReference type="RefSeq" id="WP_249312840.1">
    <property type="nucleotide sequence ID" value="NZ_JACRSU010000003.1"/>
</dbReference>
<dbReference type="SMART" id="SM00535">
    <property type="entry name" value="RIBOc"/>
    <property type="match status" value="1"/>
</dbReference>
<dbReference type="Proteomes" id="UP000611762">
    <property type="component" value="Unassembled WGS sequence"/>
</dbReference>
<evidence type="ECO:0000256" key="4">
    <source>
        <dbReference type="ARBA" id="ARBA00022759"/>
    </source>
</evidence>
<feature type="active site" evidence="6">
    <location>
        <position position="28"/>
    </location>
</feature>
<keyword evidence="3 6" id="KW-0540">Nuclease</keyword>
<evidence type="ECO:0000256" key="3">
    <source>
        <dbReference type="ARBA" id="ARBA00022722"/>
    </source>
</evidence>
<dbReference type="SUPFAM" id="SSF69065">
    <property type="entry name" value="RNase III domain-like"/>
    <property type="match status" value="1"/>
</dbReference>
<dbReference type="GO" id="GO:0004525">
    <property type="term" value="F:ribonuclease III activity"/>
    <property type="evidence" value="ECO:0007669"/>
    <property type="project" value="InterPro"/>
</dbReference>
<evidence type="ECO:0000313" key="8">
    <source>
        <dbReference type="EMBL" id="MBC8541057.1"/>
    </source>
</evidence>
<feature type="domain" description="RNase III" evidence="7">
    <location>
        <begin position="1"/>
        <end position="137"/>
    </location>
</feature>
<dbReference type="GO" id="GO:0005737">
    <property type="term" value="C:cytoplasm"/>
    <property type="evidence" value="ECO:0007669"/>
    <property type="project" value="UniProtKB-SubCell"/>
</dbReference>
<evidence type="ECO:0000256" key="6">
    <source>
        <dbReference type="HAMAP-Rule" id="MF_01468"/>
    </source>
</evidence>
<keyword evidence="9" id="KW-1185">Reference proteome</keyword>
<dbReference type="Gene3D" id="1.10.1520.10">
    <property type="entry name" value="Ribonuclease III domain"/>
    <property type="match status" value="1"/>
</dbReference>
<keyword evidence="1 6" id="KW-0690">Ribosome biogenesis</keyword>
<sequence>MNIESILKETNAPDVRELSPLTLAFVGDSVYELFIRTKILSAGSRPAGELHKIAVGYVKAKAQSTAMHELKSSLSDEELGIYKRGRNTNIHTVPKHADMNDYRQATGLEALVGYLFITGQEERLSEVLEFAFAAISRA</sequence>
<proteinExistence type="inferred from homology"/>
<protein>
    <recommendedName>
        <fullName evidence="6">Mini-ribonuclease 3</fullName>
        <shortName evidence="6">Mini-3</shortName>
        <shortName evidence="6">Mini-RNase 3</shortName>
        <ecNumber evidence="6">3.1.26.-</ecNumber>
    </recommendedName>
    <alternativeName>
        <fullName evidence="6">Mini-RNase III</fullName>
        <shortName evidence="6">Mini-III</shortName>
    </alternativeName>
</protein>
<evidence type="ECO:0000259" key="7">
    <source>
        <dbReference type="SMART" id="SM00535"/>
    </source>
</evidence>
<name>A0A926DNQ2_9FIRM</name>
<reference evidence="8" key="1">
    <citation type="submission" date="2020-08" db="EMBL/GenBank/DDBJ databases">
        <title>Genome public.</title>
        <authorList>
            <person name="Liu C."/>
            <person name="Sun Q."/>
        </authorList>
    </citation>
    <scope>NUCLEOTIDE SEQUENCE</scope>
    <source>
        <strain evidence="8">H8</strain>
    </source>
</reference>
<dbReference type="AlphaFoldDB" id="A0A926DNQ2"/>
<dbReference type="GO" id="GO:0019843">
    <property type="term" value="F:rRNA binding"/>
    <property type="evidence" value="ECO:0007669"/>
    <property type="project" value="UniProtKB-UniRule"/>
</dbReference>
<keyword evidence="2 6" id="KW-0698">rRNA processing</keyword>
<dbReference type="PANTHER" id="PTHR34276:SF1">
    <property type="entry name" value="MINI-RIBONUCLEASE 3"/>
    <property type="match status" value="1"/>
</dbReference>
<dbReference type="GO" id="GO:0006364">
    <property type="term" value="P:rRNA processing"/>
    <property type="evidence" value="ECO:0007669"/>
    <property type="project" value="UniProtKB-UniRule"/>
</dbReference>
<evidence type="ECO:0000256" key="5">
    <source>
        <dbReference type="ARBA" id="ARBA00022801"/>
    </source>
</evidence>
<comment type="caution">
    <text evidence="8">The sequence shown here is derived from an EMBL/GenBank/DDBJ whole genome shotgun (WGS) entry which is preliminary data.</text>
</comment>
<dbReference type="InterPro" id="IPR036389">
    <property type="entry name" value="RNase_III_sf"/>
</dbReference>
<evidence type="ECO:0000313" key="9">
    <source>
        <dbReference type="Proteomes" id="UP000611762"/>
    </source>
</evidence>
<evidence type="ECO:0000256" key="2">
    <source>
        <dbReference type="ARBA" id="ARBA00022552"/>
    </source>
</evidence>
<keyword evidence="6" id="KW-0694">RNA-binding</keyword>
<accession>A0A926DNQ2</accession>
<organism evidence="8 9">
    <name type="scientific">Congzhengia minquanensis</name>
    <dbReference type="NCBI Taxonomy" id="2763657"/>
    <lineage>
        <taxon>Bacteria</taxon>
        <taxon>Bacillati</taxon>
        <taxon>Bacillota</taxon>
        <taxon>Clostridia</taxon>
        <taxon>Eubacteriales</taxon>
        <taxon>Oscillospiraceae</taxon>
        <taxon>Congzhengia</taxon>
    </lineage>
</organism>
<comment type="subcellular location">
    <subcellularLocation>
        <location evidence="6">Cytoplasm</location>
    </subcellularLocation>
</comment>